<evidence type="ECO:0008006" key="4">
    <source>
        <dbReference type="Google" id="ProtNLM"/>
    </source>
</evidence>
<proteinExistence type="predicted"/>
<feature type="compositionally biased region" description="Polar residues" evidence="2">
    <location>
        <begin position="272"/>
        <end position="284"/>
    </location>
</feature>
<dbReference type="Gramene" id="PAN35344">
    <property type="protein sequence ID" value="PAN35344"/>
    <property type="gene ID" value="PAHAL_6G201200"/>
</dbReference>
<feature type="compositionally biased region" description="Basic and acidic residues" evidence="2">
    <location>
        <begin position="362"/>
        <end position="373"/>
    </location>
</feature>
<gene>
    <name evidence="3" type="ORF">PAHAL_6G201200</name>
</gene>
<feature type="compositionally biased region" description="Gly residues" evidence="2">
    <location>
        <begin position="582"/>
        <end position="606"/>
    </location>
</feature>
<protein>
    <recommendedName>
        <fullName evidence="4">Hyaluronan/mRNA-binding protein domain-containing protein</fullName>
    </recommendedName>
</protein>
<accession>A0A2S3I2H7</accession>
<keyword evidence="1" id="KW-0175">Coiled coil</keyword>
<feature type="compositionally biased region" description="Polar residues" evidence="2">
    <location>
        <begin position="537"/>
        <end position="553"/>
    </location>
</feature>
<feature type="compositionally biased region" description="Basic and acidic residues" evidence="2">
    <location>
        <begin position="466"/>
        <end position="497"/>
    </location>
</feature>
<feature type="compositionally biased region" description="Basic residues" evidence="2">
    <location>
        <begin position="1"/>
        <end position="10"/>
    </location>
</feature>
<dbReference type="GO" id="GO:0005737">
    <property type="term" value="C:cytoplasm"/>
    <property type="evidence" value="ECO:0007669"/>
    <property type="project" value="TreeGrafter"/>
</dbReference>
<feature type="compositionally biased region" description="Basic and acidic residues" evidence="2">
    <location>
        <begin position="387"/>
        <end position="415"/>
    </location>
</feature>
<sequence length="681" mass="75026">MPLRAGRRSNRGVPVPGPLKRVAHHATRPPTNQPTIRIVQSRARSAAFSSLTRARHEGLATCAAAAAMVTCNFDLLELADGESGEAAISVVVGKKKTEAAAAKLADAADPVETAAHGKPKYSYFTKLQHDNGVTKCQQELKRLREVLIKLREEETKLKEKQGNEDRIKDLFEEQRRLRQEQRKLRIEEAILVPQRKAFYEEHNIPLEEDERKKLNNSNFTNAESGSNYEGVNGNIYNNNDGGNCGDNDQMCDGGEHYSYGHNERQVERVQGKYNNGERQGNRQGQPRMKKVYVRKVKASSDAGTEAEERPEENVVCASATDQKEANADNGDAVPASESDKSVGGATKDGPHNGQGASTGERTIFRKERLNGSEKRKKKNAKKSSGSETEKAKKQDFEVDGSKKQIEKQPLEEEKKTLAEYERMREETKKFSETLKTEVRKVTAEEFKGLQMLAKKKLDHEEAIMKAEKAQPKVKDASKKEETVEADGKETTAKDAKPKKVTVPRQNLGFRPPKRVSYDHEDGSSVRGRFNGPFQGGSRDNSTKNEAAIQNGNGASRVYNGRGDDAPRGDYSSRRNEYKMGNDGYGYGRGNGGYQGNGGFQQQGGNVGRYQQERAGNGGYYPQRQRQAANDRYRECSNSAPALDVEDVSKFPALSEPTSARSAAPAPVPASAPAEVSAPASA</sequence>
<dbReference type="InterPro" id="IPR039764">
    <property type="entry name" value="HABP4/SERBP1-like"/>
</dbReference>
<feature type="region of interest" description="Disordered" evidence="2">
    <location>
        <begin position="271"/>
        <end position="415"/>
    </location>
</feature>
<dbReference type="PANTHER" id="PTHR12299:SF46">
    <property type="entry name" value="HYALURONAN _ MRNA BINDING FAMILY"/>
    <property type="match status" value="1"/>
</dbReference>
<name>A0A2S3I2H7_9POAL</name>
<feature type="compositionally biased region" description="Low complexity" evidence="2">
    <location>
        <begin position="654"/>
        <end position="681"/>
    </location>
</feature>
<dbReference type="PANTHER" id="PTHR12299">
    <property type="entry name" value="HYALURONIC ACID-BINDING PROTEIN 4"/>
    <property type="match status" value="1"/>
</dbReference>
<dbReference type="Proteomes" id="UP000243499">
    <property type="component" value="Chromosome 6"/>
</dbReference>
<evidence type="ECO:0000256" key="1">
    <source>
        <dbReference type="SAM" id="Coils"/>
    </source>
</evidence>
<dbReference type="GO" id="GO:0005634">
    <property type="term" value="C:nucleus"/>
    <property type="evidence" value="ECO:0007669"/>
    <property type="project" value="TreeGrafter"/>
</dbReference>
<feature type="compositionally biased region" description="Basic and acidic residues" evidence="2">
    <location>
        <begin position="561"/>
        <end position="579"/>
    </location>
</feature>
<feature type="region of interest" description="Disordered" evidence="2">
    <location>
        <begin position="1"/>
        <end position="32"/>
    </location>
</feature>
<feature type="region of interest" description="Disordered" evidence="2">
    <location>
        <begin position="466"/>
        <end position="681"/>
    </location>
</feature>
<dbReference type="EMBL" id="CM008051">
    <property type="protein sequence ID" value="PAN35344.1"/>
    <property type="molecule type" value="Genomic_DNA"/>
</dbReference>
<feature type="coiled-coil region" evidence="1">
    <location>
        <begin position="133"/>
        <end position="187"/>
    </location>
</feature>
<evidence type="ECO:0000313" key="3">
    <source>
        <dbReference type="EMBL" id="PAN35344.1"/>
    </source>
</evidence>
<feature type="compositionally biased region" description="Basic residues" evidence="2">
    <location>
        <begin position="287"/>
        <end position="297"/>
    </location>
</feature>
<organism evidence="3">
    <name type="scientific">Panicum hallii</name>
    <dbReference type="NCBI Taxonomy" id="206008"/>
    <lineage>
        <taxon>Eukaryota</taxon>
        <taxon>Viridiplantae</taxon>
        <taxon>Streptophyta</taxon>
        <taxon>Embryophyta</taxon>
        <taxon>Tracheophyta</taxon>
        <taxon>Spermatophyta</taxon>
        <taxon>Magnoliopsida</taxon>
        <taxon>Liliopsida</taxon>
        <taxon>Poales</taxon>
        <taxon>Poaceae</taxon>
        <taxon>PACMAD clade</taxon>
        <taxon>Panicoideae</taxon>
        <taxon>Panicodae</taxon>
        <taxon>Paniceae</taxon>
        <taxon>Panicinae</taxon>
        <taxon>Panicum</taxon>
        <taxon>Panicum sect. Panicum</taxon>
    </lineage>
</organism>
<reference evidence="3" key="1">
    <citation type="submission" date="2018-04" db="EMBL/GenBank/DDBJ databases">
        <title>WGS assembly of Panicum hallii.</title>
        <authorList>
            <person name="Lovell J."/>
            <person name="Jenkins J."/>
            <person name="Lowry D."/>
            <person name="Mamidi S."/>
            <person name="Sreedasyam A."/>
            <person name="Weng X."/>
            <person name="Barry K."/>
            <person name="Bonette J."/>
            <person name="Campitelli B."/>
            <person name="Daum C."/>
            <person name="Gordon S."/>
            <person name="Gould B."/>
            <person name="Lipzen A."/>
            <person name="Macqueen A."/>
            <person name="Palacio-Mejia J."/>
            <person name="Plott C."/>
            <person name="Shakirov E."/>
            <person name="Shu S."/>
            <person name="Yoshinaga Y."/>
            <person name="Zane M."/>
            <person name="Rokhsar D."/>
            <person name="Grimwood J."/>
            <person name="Schmutz J."/>
            <person name="Juenger T."/>
        </authorList>
    </citation>
    <scope>NUCLEOTIDE SEQUENCE [LARGE SCALE GENOMIC DNA]</scope>
    <source>
        <strain evidence="3">FIL2</strain>
    </source>
</reference>
<dbReference type="GO" id="GO:0003723">
    <property type="term" value="F:RNA binding"/>
    <property type="evidence" value="ECO:0007669"/>
    <property type="project" value="InterPro"/>
</dbReference>
<dbReference type="AlphaFoldDB" id="A0A2S3I2H7"/>
<evidence type="ECO:0000256" key="2">
    <source>
        <dbReference type="SAM" id="MobiDB-lite"/>
    </source>
</evidence>